<dbReference type="EMBL" id="JBHTIF010000002">
    <property type="protein sequence ID" value="MFD0726662.1"/>
    <property type="molecule type" value="Genomic_DNA"/>
</dbReference>
<sequence>MLTFPPDRVLAQGANRICVRDPASDGHCLKYELPPQQRTRVGARQRLRRWFARRIPALGENRTELRAWRGLHARLGDALADFVAPCEGIVETPQGTALRCALVRDAQGLPARNLYAHLFESTPYTAARLCAAVDAFEAWLLHHGIPLFDLNSGNVVVIEDAGQPCGLRLVCVDVKSILDGREIVPVSRWVPWLRARKLRRRAERLRARIRSQLAAPPA</sequence>
<evidence type="ECO:0000313" key="2">
    <source>
        <dbReference type="Proteomes" id="UP001597110"/>
    </source>
</evidence>
<keyword evidence="2" id="KW-1185">Reference proteome</keyword>
<comment type="caution">
    <text evidence="1">The sequence shown here is derived from an EMBL/GenBank/DDBJ whole genome shotgun (WGS) entry which is preliminary data.</text>
</comment>
<evidence type="ECO:0000313" key="1">
    <source>
        <dbReference type="EMBL" id="MFD0726662.1"/>
    </source>
</evidence>
<dbReference type="Pfam" id="PF10707">
    <property type="entry name" value="YrbL-PhoP_reg"/>
    <property type="match status" value="1"/>
</dbReference>
<name>A0ABW2YDP1_9GAMM</name>
<proteinExistence type="predicted"/>
<organism evidence="1 2">
    <name type="scientific">Lysobacter brunescens</name>
    <dbReference type="NCBI Taxonomy" id="262323"/>
    <lineage>
        <taxon>Bacteria</taxon>
        <taxon>Pseudomonadati</taxon>
        <taxon>Pseudomonadota</taxon>
        <taxon>Gammaproteobacteria</taxon>
        <taxon>Lysobacterales</taxon>
        <taxon>Lysobacteraceae</taxon>
        <taxon>Lysobacter</taxon>
    </lineage>
</organism>
<dbReference type="RefSeq" id="WP_386824712.1">
    <property type="nucleotide sequence ID" value="NZ_JBHTIF010000002.1"/>
</dbReference>
<dbReference type="Proteomes" id="UP001597110">
    <property type="component" value="Unassembled WGS sequence"/>
</dbReference>
<dbReference type="InterPro" id="IPR019647">
    <property type="entry name" value="PhoP_reg_network_YrbL"/>
</dbReference>
<gene>
    <name evidence="1" type="ORF">ACFQ0E_13755</name>
</gene>
<protein>
    <submittedName>
        <fullName evidence="1">YrbL family protein</fullName>
    </submittedName>
</protein>
<accession>A0ABW2YDP1</accession>
<reference evidence="2" key="1">
    <citation type="journal article" date="2019" name="Int. J. Syst. Evol. Microbiol.">
        <title>The Global Catalogue of Microorganisms (GCM) 10K type strain sequencing project: providing services to taxonomists for standard genome sequencing and annotation.</title>
        <authorList>
            <consortium name="The Broad Institute Genomics Platform"/>
            <consortium name="The Broad Institute Genome Sequencing Center for Infectious Disease"/>
            <person name="Wu L."/>
            <person name="Ma J."/>
        </authorList>
    </citation>
    <scope>NUCLEOTIDE SEQUENCE [LARGE SCALE GENOMIC DNA]</scope>
    <source>
        <strain evidence="2">CCUG 55585</strain>
    </source>
</reference>